<dbReference type="SUPFAM" id="SSF56281">
    <property type="entry name" value="Metallo-hydrolase/oxidoreductase"/>
    <property type="match status" value="1"/>
</dbReference>
<dbReference type="PANTHER" id="PTHR42978:SF3">
    <property type="entry name" value="BLR3078 PROTEIN"/>
    <property type="match status" value="1"/>
</dbReference>
<protein>
    <submittedName>
        <fullName evidence="6">MBL fold metallo-hydrolase</fullName>
    </submittedName>
</protein>
<keyword evidence="4" id="KW-0862">Zinc</keyword>
<keyword evidence="3" id="KW-0378">Hydrolase</keyword>
<evidence type="ECO:0000256" key="2">
    <source>
        <dbReference type="ARBA" id="ARBA00022723"/>
    </source>
</evidence>
<name>A0ABT9BRA5_9MICO</name>
<proteinExistence type="inferred from homology"/>
<dbReference type="RefSeq" id="WP_305002256.1">
    <property type="nucleotide sequence ID" value="NZ_JAUQUB010000001.1"/>
</dbReference>
<evidence type="ECO:0000256" key="1">
    <source>
        <dbReference type="ARBA" id="ARBA00007749"/>
    </source>
</evidence>
<dbReference type="InterPro" id="IPR051013">
    <property type="entry name" value="MBL_superfamily_lactonases"/>
</dbReference>
<evidence type="ECO:0000313" key="6">
    <source>
        <dbReference type="EMBL" id="MDO7881862.1"/>
    </source>
</evidence>
<evidence type="ECO:0000256" key="3">
    <source>
        <dbReference type="ARBA" id="ARBA00022801"/>
    </source>
</evidence>
<evidence type="ECO:0000256" key="4">
    <source>
        <dbReference type="ARBA" id="ARBA00022833"/>
    </source>
</evidence>
<organism evidence="6 7">
    <name type="scientific">Antiquaquibacter soli</name>
    <dbReference type="NCBI Taxonomy" id="3064523"/>
    <lineage>
        <taxon>Bacteria</taxon>
        <taxon>Bacillati</taxon>
        <taxon>Actinomycetota</taxon>
        <taxon>Actinomycetes</taxon>
        <taxon>Micrococcales</taxon>
        <taxon>Microbacteriaceae</taxon>
        <taxon>Antiquaquibacter</taxon>
    </lineage>
</organism>
<comment type="similarity">
    <text evidence="1">Belongs to the metallo-beta-lactamase superfamily.</text>
</comment>
<gene>
    <name evidence="6" type="ORF">Q5716_06430</name>
</gene>
<dbReference type="InterPro" id="IPR001279">
    <property type="entry name" value="Metallo-B-lactamas"/>
</dbReference>
<keyword evidence="2" id="KW-0479">Metal-binding</keyword>
<feature type="domain" description="Metallo-beta-lactamase" evidence="5">
    <location>
        <begin position="43"/>
        <end position="256"/>
    </location>
</feature>
<reference evidence="6 7" key="1">
    <citation type="submission" date="2023-07" db="EMBL/GenBank/DDBJ databases">
        <title>Protaetiibacter sp. nov WY-16 isolated from soil.</title>
        <authorList>
            <person name="Liu B."/>
            <person name="Wan Y."/>
        </authorList>
    </citation>
    <scope>NUCLEOTIDE SEQUENCE [LARGE SCALE GENOMIC DNA]</scope>
    <source>
        <strain evidence="6 7">WY-16</strain>
    </source>
</reference>
<sequence>MSNNYSSVHSSGIEVFALPTGSYSARAAFAFRGGSFFDRRQFAATAVLVRHPSGDLLIDAGFGRDFERHLEILPAFRRSAHTVGAPVVDQLIDAGYDPGRLTAILLTHSHWDHVSGIADLDVPVLITREEIAYAGRAAGDRVFSEVSRDRRLVTYAFDEGPFEGFSASYDHYGDGSLVVVPAVGHTSGSVIVFVRTSAGERFAFIGDLAWQLEAVERTVDRPWLMRRLADSDPARIREDLQRISGLADRYHVIPAHDARAFQSVPALSGEALR</sequence>
<dbReference type="PANTHER" id="PTHR42978">
    <property type="entry name" value="QUORUM-QUENCHING LACTONASE YTNP-RELATED-RELATED"/>
    <property type="match status" value="1"/>
</dbReference>
<evidence type="ECO:0000313" key="7">
    <source>
        <dbReference type="Proteomes" id="UP001241072"/>
    </source>
</evidence>
<dbReference type="Pfam" id="PF00753">
    <property type="entry name" value="Lactamase_B"/>
    <property type="match status" value="1"/>
</dbReference>
<keyword evidence="7" id="KW-1185">Reference proteome</keyword>
<dbReference type="EMBL" id="JAUQUB010000001">
    <property type="protein sequence ID" value="MDO7881862.1"/>
    <property type="molecule type" value="Genomic_DNA"/>
</dbReference>
<evidence type="ECO:0000259" key="5">
    <source>
        <dbReference type="SMART" id="SM00849"/>
    </source>
</evidence>
<comment type="caution">
    <text evidence="6">The sequence shown here is derived from an EMBL/GenBank/DDBJ whole genome shotgun (WGS) entry which is preliminary data.</text>
</comment>
<accession>A0ABT9BRA5</accession>
<dbReference type="InterPro" id="IPR036866">
    <property type="entry name" value="RibonucZ/Hydroxyglut_hydro"/>
</dbReference>
<dbReference type="Proteomes" id="UP001241072">
    <property type="component" value="Unassembled WGS sequence"/>
</dbReference>
<dbReference type="Gene3D" id="3.60.15.10">
    <property type="entry name" value="Ribonuclease Z/Hydroxyacylglutathione hydrolase-like"/>
    <property type="match status" value="1"/>
</dbReference>
<dbReference type="SMART" id="SM00849">
    <property type="entry name" value="Lactamase_B"/>
    <property type="match status" value="1"/>
</dbReference>